<gene>
    <name evidence="1" type="ORF">EJD97_014160</name>
</gene>
<protein>
    <submittedName>
        <fullName evidence="1">Uncharacterized protein</fullName>
    </submittedName>
</protein>
<evidence type="ECO:0000313" key="1">
    <source>
        <dbReference type="EMBL" id="TMW91570.1"/>
    </source>
</evidence>
<accession>A0A6N2BCG0</accession>
<proteinExistence type="predicted"/>
<name>A0A6N2BCG0_SOLCI</name>
<reference evidence="1" key="1">
    <citation type="submission" date="2019-05" db="EMBL/GenBank/DDBJ databases">
        <title>The de novo reference genome and transcriptome assemblies of the wild tomato species Solanum chilense.</title>
        <authorList>
            <person name="Stam R."/>
            <person name="Nosenko T."/>
            <person name="Hoerger A.C."/>
            <person name="Stephan W."/>
            <person name="Seidel M.A."/>
            <person name="Kuhn J.M.M."/>
            <person name="Haberer G."/>
            <person name="Tellier A."/>
        </authorList>
    </citation>
    <scope>NUCLEOTIDE SEQUENCE</scope>
    <source>
        <tissue evidence="1">Mature leaves</tissue>
    </source>
</reference>
<organism evidence="1">
    <name type="scientific">Solanum chilense</name>
    <name type="common">Tomato</name>
    <name type="synonym">Lycopersicon chilense</name>
    <dbReference type="NCBI Taxonomy" id="4083"/>
    <lineage>
        <taxon>Eukaryota</taxon>
        <taxon>Viridiplantae</taxon>
        <taxon>Streptophyta</taxon>
        <taxon>Embryophyta</taxon>
        <taxon>Tracheophyta</taxon>
        <taxon>Spermatophyta</taxon>
        <taxon>Magnoliopsida</taxon>
        <taxon>eudicotyledons</taxon>
        <taxon>Gunneridae</taxon>
        <taxon>Pentapetalae</taxon>
        <taxon>asterids</taxon>
        <taxon>lamiids</taxon>
        <taxon>Solanales</taxon>
        <taxon>Solanaceae</taxon>
        <taxon>Solanoideae</taxon>
        <taxon>Solaneae</taxon>
        <taxon>Solanum</taxon>
        <taxon>Solanum subgen. Lycopersicon</taxon>
    </lineage>
</organism>
<dbReference type="EMBL" id="RXGB01003651">
    <property type="protein sequence ID" value="TMW91570.1"/>
    <property type="molecule type" value="Genomic_DNA"/>
</dbReference>
<dbReference type="AlphaFoldDB" id="A0A6N2BCG0"/>
<comment type="caution">
    <text evidence="1">The sequence shown here is derived from an EMBL/GenBank/DDBJ whole genome shotgun (WGS) entry which is preliminary data.</text>
</comment>
<sequence>MGLVGASTSGSRKRFPLAAQQEIMRAAKKDDQYVSLVYAACRDAFRHGTRVVVAYQNEPACLALNNDHLIILHKKVAELFWILVSNFPCSLGMD</sequence>